<gene>
    <name evidence="1" type="ORF">TNCT_450071</name>
</gene>
<proteinExistence type="predicted"/>
<comment type="caution">
    <text evidence="1">The sequence shown here is derived from an EMBL/GenBank/DDBJ whole genome shotgun (WGS) entry which is preliminary data.</text>
</comment>
<evidence type="ECO:0000313" key="1">
    <source>
        <dbReference type="EMBL" id="GFQ66687.1"/>
    </source>
</evidence>
<organism evidence="1 2">
    <name type="scientific">Trichonephila clavata</name>
    <name type="common">Joro spider</name>
    <name type="synonym">Nephila clavata</name>
    <dbReference type="NCBI Taxonomy" id="2740835"/>
    <lineage>
        <taxon>Eukaryota</taxon>
        <taxon>Metazoa</taxon>
        <taxon>Ecdysozoa</taxon>
        <taxon>Arthropoda</taxon>
        <taxon>Chelicerata</taxon>
        <taxon>Arachnida</taxon>
        <taxon>Araneae</taxon>
        <taxon>Araneomorphae</taxon>
        <taxon>Entelegynae</taxon>
        <taxon>Araneoidea</taxon>
        <taxon>Nephilidae</taxon>
        <taxon>Trichonephila</taxon>
    </lineage>
</organism>
<name>A0A8X6F0L7_TRICU</name>
<protein>
    <submittedName>
        <fullName evidence="1">Uncharacterized protein</fullName>
    </submittedName>
</protein>
<sequence>MVVGHVRIFYRFPSTSTRESRKTPPLLSADCEGSQAKSGRATSVIYQNKEKQFFPFISSTRWHPNENRGILNLFGREPWKWKWKTMQKATNRFCRAVLKNWYSRTARRSAISLKLLVPLQLLLLL</sequence>
<reference evidence="1" key="1">
    <citation type="submission" date="2020-07" db="EMBL/GenBank/DDBJ databases">
        <title>Multicomponent nature underlies the extraordinary mechanical properties of spider dragline silk.</title>
        <authorList>
            <person name="Kono N."/>
            <person name="Nakamura H."/>
            <person name="Mori M."/>
            <person name="Yoshida Y."/>
            <person name="Ohtoshi R."/>
            <person name="Malay A.D."/>
            <person name="Moran D.A.P."/>
            <person name="Tomita M."/>
            <person name="Numata K."/>
            <person name="Arakawa K."/>
        </authorList>
    </citation>
    <scope>NUCLEOTIDE SEQUENCE</scope>
</reference>
<dbReference type="AlphaFoldDB" id="A0A8X6F0L7"/>
<accession>A0A8X6F0L7</accession>
<evidence type="ECO:0000313" key="2">
    <source>
        <dbReference type="Proteomes" id="UP000887116"/>
    </source>
</evidence>
<dbReference type="Proteomes" id="UP000887116">
    <property type="component" value="Unassembled WGS sequence"/>
</dbReference>
<dbReference type="EMBL" id="BMAO01000406">
    <property type="protein sequence ID" value="GFQ66687.1"/>
    <property type="molecule type" value="Genomic_DNA"/>
</dbReference>
<keyword evidence="2" id="KW-1185">Reference proteome</keyword>